<evidence type="ECO:0000256" key="1">
    <source>
        <dbReference type="SAM" id="MobiDB-lite"/>
    </source>
</evidence>
<protein>
    <submittedName>
        <fullName evidence="2">Uncharacterized protein</fullName>
    </submittedName>
</protein>
<feature type="compositionally biased region" description="Basic and acidic residues" evidence="1">
    <location>
        <begin position="13"/>
        <end position="22"/>
    </location>
</feature>
<sequence>MGAVTTNQGPHDPSPHRADDRPTGAALQLLVDHMISESVADLDRPHVLAITEAGHTYVSGPYADAQAALCALEDDRRVNAEVAGARSYRVSPLLPPFCPHLADGRGSADG</sequence>
<dbReference type="RefSeq" id="WP_179728123.1">
    <property type="nucleotide sequence ID" value="NZ_BAABEF010000001.1"/>
</dbReference>
<organism evidence="2 3">
    <name type="scientific">Nocardioides kongjuensis</name>
    <dbReference type="NCBI Taxonomy" id="349522"/>
    <lineage>
        <taxon>Bacteria</taxon>
        <taxon>Bacillati</taxon>
        <taxon>Actinomycetota</taxon>
        <taxon>Actinomycetes</taxon>
        <taxon>Propionibacteriales</taxon>
        <taxon>Nocardioidaceae</taxon>
        <taxon>Nocardioides</taxon>
    </lineage>
</organism>
<dbReference type="AlphaFoldDB" id="A0A852RVG2"/>
<evidence type="ECO:0000313" key="3">
    <source>
        <dbReference type="Proteomes" id="UP000582231"/>
    </source>
</evidence>
<feature type="region of interest" description="Disordered" evidence="1">
    <location>
        <begin position="1"/>
        <end position="24"/>
    </location>
</feature>
<reference evidence="2 3" key="1">
    <citation type="submission" date="2020-07" db="EMBL/GenBank/DDBJ databases">
        <title>Sequencing the genomes of 1000 actinobacteria strains.</title>
        <authorList>
            <person name="Klenk H.-P."/>
        </authorList>
    </citation>
    <scope>NUCLEOTIDE SEQUENCE [LARGE SCALE GENOMIC DNA]</scope>
    <source>
        <strain evidence="2 3">DSM 19082</strain>
    </source>
</reference>
<keyword evidence="3" id="KW-1185">Reference proteome</keyword>
<dbReference type="Proteomes" id="UP000582231">
    <property type="component" value="Unassembled WGS sequence"/>
</dbReference>
<gene>
    <name evidence="2" type="ORF">BJ958_003410</name>
</gene>
<comment type="caution">
    <text evidence="2">The sequence shown here is derived from an EMBL/GenBank/DDBJ whole genome shotgun (WGS) entry which is preliminary data.</text>
</comment>
<proteinExistence type="predicted"/>
<name>A0A852RVG2_9ACTN</name>
<evidence type="ECO:0000313" key="2">
    <source>
        <dbReference type="EMBL" id="NYD31864.1"/>
    </source>
</evidence>
<accession>A0A852RVG2</accession>
<dbReference type="EMBL" id="JACCBF010000001">
    <property type="protein sequence ID" value="NYD31864.1"/>
    <property type="molecule type" value="Genomic_DNA"/>
</dbReference>